<name>A0A848LD39_9BACT</name>
<dbReference type="EMBL" id="JABBJJ010000057">
    <property type="protein sequence ID" value="NMO16142.1"/>
    <property type="molecule type" value="Genomic_DNA"/>
</dbReference>
<sequence length="128" mass="14422">MTDAALPERVRGFLMAHIDSIEKLEVLLLLRARAEREWTAAEVALELRITDVSADARLADLTASGLLVCDAGRPEKFRYSPIRSEDVRSIAELAMAYAERRVSVITFIFSKPQNHVQGFADAFLFRKK</sequence>
<accession>A0A848LD39</accession>
<evidence type="ECO:0000313" key="2">
    <source>
        <dbReference type="Proteomes" id="UP000518300"/>
    </source>
</evidence>
<proteinExistence type="predicted"/>
<organism evidence="1 2">
    <name type="scientific">Pyxidicoccus fallax</name>
    <dbReference type="NCBI Taxonomy" id="394095"/>
    <lineage>
        <taxon>Bacteria</taxon>
        <taxon>Pseudomonadati</taxon>
        <taxon>Myxococcota</taxon>
        <taxon>Myxococcia</taxon>
        <taxon>Myxococcales</taxon>
        <taxon>Cystobacterineae</taxon>
        <taxon>Myxococcaceae</taxon>
        <taxon>Pyxidicoccus</taxon>
    </lineage>
</organism>
<gene>
    <name evidence="1" type="ORF">HG543_14965</name>
</gene>
<evidence type="ECO:0000313" key="1">
    <source>
        <dbReference type="EMBL" id="NMO16142.1"/>
    </source>
</evidence>
<reference evidence="1 2" key="1">
    <citation type="submission" date="2020-04" db="EMBL/GenBank/DDBJ databases">
        <title>Draft genome of Pyxidicoccus fallax type strain.</title>
        <authorList>
            <person name="Whitworth D.E."/>
        </authorList>
    </citation>
    <scope>NUCLEOTIDE SEQUENCE [LARGE SCALE GENOMIC DNA]</scope>
    <source>
        <strain evidence="1 2">DSM 14698</strain>
    </source>
</reference>
<evidence type="ECO:0008006" key="3">
    <source>
        <dbReference type="Google" id="ProtNLM"/>
    </source>
</evidence>
<protein>
    <recommendedName>
        <fullName evidence="3">HTH arsR-type domain-containing protein</fullName>
    </recommendedName>
</protein>
<dbReference type="Proteomes" id="UP000518300">
    <property type="component" value="Unassembled WGS sequence"/>
</dbReference>
<keyword evidence="2" id="KW-1185">Reference proteome</keyword>
<dbReference type="AlphaFoldDB" id="A0A848LD39"/>
<comment type="caution">
    <text evidence="1">The sequence shown here is derived from an EMBL/GenBank/DDBJ whole genome shotgun (WGS) entry which is preliminary data.</text>
</comment>